<dbReference type="EMBL" id="CP127294">
    <property type="protein sequence ID" value="WIX77268.1"/>
    <property type="molecule type" value="Genomic_DNA"/>
</dbReference>
<dbReference type="InterPro" id="IPR029058">
    <property type="entry name" value="AB_hydrolase_fold"/>
</dbReference>
<dbReference type="PANTHER" id="PTHR37017:SF11">
    <property type="entry name" value="ESTERASE_LIPASE_THIOESTERASE DOMAIN-CONTAINING PROTEIN"/>
    <property type="match status" value="1"/>
</dbReference>
<keyword evidence="2" id="KW-0378">Hydrolase</keyword>
<dbReference type="InterPro" id="IPR052897">
    <property type="entry name" value="Sec-Metab_Biosynth_Hydrolase"/>
</dbReference>
<sequence length="282" mass="29564">MADAPIVLLNGFYHGSWAWSEVITELAARGRAAVAVDLAAHGLHAVAPESATRRPFDAGAFATEPSPVFGIGLDAAADLLIGRLKAIGGGRRLPAVAHSMGGAVLTRAAEREPGLFAHLYYLAAYMPASDTPCLVYPSLPEGQSNRFMTLLVGDPESTGALRIDPGNPDPEVQKAIREAFYGDVEEPKAAAAIAMLSCDAPVAMVVESTTLTGSGWGSVPRTYIRCTQDRTIPAELQTLFVSQADAAFPGNRTSVFDLTTSHSAFLSAPDQVADVLTDSPKG</sequence>
<keyword evidence="3" id="KW-1185">Reference proteome</keyword>
<evidence type="ECO:0000313" key="3">
    <source>
        <dbReference type="Proteomes" id="UP001236014"/>
    </source>
</evidence>
<organism evidence="2 3">
    <name type="scientific">Amycolatopsis carbonis</name>
    <dbReference type="NCBI Taxonomy" id="715471"/>
    <lineage>
        <taxon>Bacteria</taxon>
        <taxon>Bacillati</taxon>
        <taxon>Actinomycetota</taxon>
        <taxon>Actinomycetes</taxon>
        <taxon>Pseudonocardiales</taxon>
        <taxon>Pseudonocardiaceae</taxon>
        <taxon>Amycolatopsis</taxon>
    </lineage>
</organism>
<dbReference type="PANTHER" id="PTHR37017">
    <property type="entry name" value="AB HYDROLASE-1 DOMAIN-CONTAINING PROTEIN-RELATED"/>
    <property type="match status" value="1"/>
</dbReference>
<protein>
    <submittedName>
        <fullName evidence="2">Alpha/beta fold hydrolase</fullName>
    </submittedName>
</protein>
<proteinExistence type="predicted"/>
<dbReference type="AlphaFoldDB" id="A0A9Y2IEW8"/>
<dbReference type="RefSeq" id="WP_285968009.1">
    <property type="nucleotide sequence ID" value="NZ_CP127294.1"/>
</dbReference>
<reference evidence="2 3" key="1">
    <citation type="submission" date="2023-06" db="EMBL/GenBank/DDBJ databases">
        <authorList>
            <person name="Oyuntsetseg B."/>
            <person name="Kim S.B."/>
        </authorList>
    </citation>
    <scope>NUCLEOTIDE SEQUENCE [LARGE SCALE GENOMIC DNA]</scope>
    <source>
        <strain evidence="2 3">2-15</strain>
    </source>
</reference>
<dbReference type="Pfam" id="PF12697">
    <property type="entry name" value="Abhydrolase_6"/>
    <property type="match status" value="1"/>
</dbReference>
<dbReference type="GO" id="GO:0016787">
    <property type="term" value="F:hydrolase activity"/>
    <property type="evidence" value="ECO:0007669"/>
    <property type="project" value="UniProtKB-KW"/>
</dbReference>
<feature type="domain" description="AB hydrolase-1" evidence="1">
    <location>
        <begin position="6"/>
        <end position="275"/>
    </location>
</feature>
<gene>
    <name evidence="2" type="ORF">QRX50_38635</name>
</gene>
<dbReference type="KEGG" id="acab:QRX50_38635"/>
<name>A0A9Y2IEW8_9PSEU</name>
<evidence type="ECO:0000313" key="2">
    <source>
        <dbReference type="EMBL" id="WIX77268.1"/>
    </source>
</evidence>
<dbReference type="SUPFAM" id="SSF53474">
    <property type="entry name" value="alpha/beta-Hydrolases"/>
    <property type="match status" value="1"/>
</dbReference>
<dbReference type="Proteomes" id="UP001236014">
    <property type="component" value="Chromosome"/>
</dbReference>
<dbReference type="InterPro" id="IPR000073">
    <property type="entry name" value="AB_hydrolase_1"/>
</dbReference>
<evidence type="ECO:0000259" key="1">
    <source>
        <dbReference type="Pfam" id="PF12697"/>
    </source>
</evidence>
<dbReference type="Gene3D" id="3.40.50.1820">
    <property type="entry name" value="alpha/beta hydrolase"/>
    <property type="match status" value="1"/>
</dbReference>
<accession>A0A9Y2IEW8</accession>